<dbReference type="Proteomes" id="UP000569914">
    <property type="component" value="Unassembled WGS sequence"/>
</dbReference>
<name>A0A7Y9I8Q7_9ACTN</name>
<accession>A0A7Y9I8Q7</accession>
<evidence type="ECO:0000313" key="1">
    <source>
        <dbReference type="EMBL" id="NYE72267.1"/>
    </source>
</evidence>
<gene>
    <name evidence="1" type="ORF">BKA15_003596</name>
</gene>
<protein>
    <submittedName>
        <fullName evidence="1">Uncharacterized protein</fullName>
    </submittedName>
</protein>
<dbReference type="AlphaFoldDB" id="A0A7Y9I8Q7"/>
<reference evidence="1 2" key="1">
    <citation type="submission" date="2020-07" db="EMBL/GenBank/DDBJ databases">
        <title>Sequencing the genomes of 1000 actinobacteria strains.</title>
        <authorList>
            <person name="Klenk H.-P."/>
        </authorList>
    </citation>
    <scope>NUCLEOTIDE SEQUENCE [LARGE SCALE GENOMIC DNA]</scope>
    <source>
        <strain evidence="1 2">DSM 22083</strain>
    </source>
</reference>
<sequence>MDDADPTDPEIRRRILELRAAVRLRDGRPNDGRCGHVSEAIEAEFGWPRRCGYLLLLDSLISWVHCWNVRADGAIVDATADQFQDQWLGDVITIPPGDPYHDHYRIRAPEWMITIDPSGPVLHCRSGDETQLIIGDDPDRPWFGLARSFVLMLTGHAVHDQVIDLAARVLRARSGAPDPIPSPELLHPLVIQSVRLSKPWVAPEFRDPV</sequence>
<dbReference type="EMBL" id="JACCBU010000001">
    <property type="protein sequence ID" value="NYE72267.1"/>
    <property type="molecule type" value="Genomic_DNA"/>
</dbReference>
<comment type="caution">
    <text evidence="1">The sequence shown here is derived from an EMBL/GenBank/DDBJ whole genome shotgun (WGS) entry which is preliminary data.</text>
</comment>
<keyword evidence="2" id="KW-1185">Reference proteome</keyword>
<proteinExistence type="predicted"/>
<dbReference type="RefSeq" id="WP_179752946.1">
    <property type="nucleotide sequence ID" value="NZ_JACCBU010000001.1"/>
</dbReference>
<evidence type="ECO:0000313" key="2">
    <source>
        <dbReference type="Proteomes" id="UP000569914"/>
    </source>
</evidence>
<organism evidence="1 2">
    <name type="scientific">Microlunatus parietis</name>
    <dbReference type="NCBI Taxonomy" id="682979"/>
    <lineage>
        <taxon>Bacteria</taxon>
        <taxon>Bacillati</taxon>
        <taxon>Actinomycetota</taxon>
        <taxon>Actinomycetes</taxon>
        <taxon>Propionibacteriales</taxon>
        <taxon>Propionibacteriaceae</taxon>
        <taxon>Microlunatus</taxon>
    </lineage>
</organism>